<dbReference type="SUPFAM" id="SSF47413">
    <property type="entry name" value="lambda repressor-like DNA-binding domains"/>
    <property type="match status" value="1"/>
</dbReference>
<accession>A0A7K3WGQ0</accession>
<gene>
    <name evidence="3" type="ORF">G1H19_16970</name>
</gene>
<dbReference type="PANTHER" id="PTHR35010:SF2">
    <property type="entry name" value="BLL4672 PROTEIN"/>
    <property type="match status" value="1"/>
</dbReference>
<dbReference type="InterPro" id="IPR010982">
    <property type="entry name" value="Lambda_DNA-bd_dom_sf"/>
</dbReference>
<dbReference type="AlphaFoldDB" id="A0A7K3WGQ0"/>
<feature type="region of interest" description="Disordered" evidence="1">
    <location>
        <begin position="279"/>
        <end position="307"/>
    </location>
</feature>
<dbReference type="Gene3D" id="3.30.450.180">
    <property type="match status" value="1"/>
</dbReference>
<dbReference type="RefSeq" id="WP_162393589.1">
    <property type="nucleotide sequence ID" value="NZ_JAABOZ010000011.1"/>
</dbReference>
<keyword evidence="4" id="KW-1185">Reference proteome</keyword>
<dbReference type="CDD" id="cd00093">
    <property type="entry name" value="HTH_XRE"/>
    <property type="match status" value="1"/>
</dbReference>
<dbReference type="Proteomes" id="UP000470470">
    <property type="component" value="Unassembled WGS sequence"/>
</dbReference>
<comment type="caution">
    <text evidence="3">The sequence shown here is derived from an EMBL/GenBank/DDBJ whole genome shotgun (WGS) entry which is preliminary data.</text>
</comment>
<proteinExistence type="predicted"/>
<sequence length="307" mass="33215">MTDDLLADYLRARRGQVRPDDVGLPRVSGTDAVARRRVQGLRREEVALLAGISVDYYLRLEQGRAGTPSPQVVRSLARALRLDETAAAYLSGLAAPTPATAPTSTAHEERVPSSVENLVHLMDWPAFVTGRNFDVLVANSGAAALSPELTPGKNRLRSFFLVAAERELYRDWEDTARRFVAVVRDTLGREAARADFSALVRELSEGSDSFRRLWELHDVVARDAQSALLQHPVAGALQLNLERLTIAGLPEQSLVVYHPTIGSSDAQRLADLLATSRVPRHVSQQRADGPGSSGSTSLTGPPVDGSG</sequence>
<dbReference type="InterPro" id="IPR041413">
    <property type="entry name" value="MLTR_LBD"/>
</dbReference>
<evidence type="ECO:0000259" key="2">
    <source>
        <dbReference type="PROSITE" id="PS50943"/>
    </source>
</evidence>
<evidence type="ECO:0000313" key="4">
    <source>
        <dbReference type="Proteomes" id="UP000470470"/>
    </source>
</evidence>
<dbReference type="PANTHER" id="PTHR35010">
    <property type="entry name" value="BLL4672 PROTEIN-RELATED"/>
    <property type="match status" value="1"/>
</dbReference>
<name>A0A7K3WGQ0_9ACTN</name>
<dbReference type="SMART" id="SM00530">
    <property type="entry name" value="HTH_XRE"/>
    <property type="match status" value="1"/>
</dbReference>
<feature type="compositionally biased region" description="Low complexity" evidence="1">
    <location>
        <begin position="289"/>
        <end position="307"/>
    </location>
</feature>
<evidence type="ECO:0000256" key="1">
    <source>
        <dbReference type="SAM" id="MobiDB-lite"/>
    </source>
</evidence>
<dbReference type="PROSITE" id="PS50943">
    <property type="entry name" value="HTH_CROC1"/>
    <property type="match status" value="1"/>
</dbReference>
<dbReference type="InterPro" id="IPR001387">
    <property type="entry name" value="Cro/C1-type_HTH"/>
</dbReference>
<dbReference type="GO" id="GO:0003677">
    <property type="term" value="F:DNA binding"/>
    <property type="evidence" value="ECO:0007669"/>
    <property type="project" value="InterPro"/>
</dbReference>
<evidence type="ECO:0000313" key="3">
    <source>
        <dbReference type="EMBL" id="NEL55675.1"/>
    </source>
</evidence>
<feature type="domain" description="HTH cro/C1-type" evidence="2">
    <location>
        <begin position="34"/>
        <end position="87"/>
    </location>
</feature>
<organism evidence="3 4">
    <name type="scientific">Goekera deserti</name>
    <dbReference type="NCBI Taxonomy" id="2497753"/>
    <lineage>
        <taxon>Bacteria</taxon>
        <taxon>Bacillati</taxon>
        <taxon>Actinomycetota</taxon>
        <taxon>Actinomycetes</taxon>
        <taxon>Geodermatophilales</taxon>
        <taxon>Geodermatophilaceae</taxon>
        <taxon>Goekera</taxon>
    </lineage>
</organism>
<dbReference type="Gene3D" id="1.10.260.40">
    <property type="entry name" value="lambda repressor-like DNA-binding domains"/>
    <property type="match status" value="1"/>
</dbReference>
<dbReference type="Pfam" id="PF17765">
    <property type="entry name" value="MLTR_LBD"/>
    <property type="match status" value="1"/>
</dbReference>
<dbReference type="Pfam" id="PF13560">
    <property type="entry name" value="HTH_31"/>
    <property type="match status" value="1"/>
</dbReference>
<protein>
    <submittedName>
        <fullName evidence="3">Helix-turn-helix transcriptional regulator</fullName>
    </submittedName>
</protein>
<reference evidence="3 4" key="1">
    <citation type="submission" date="2020-02" db="EMBL/GenBank/DDBJ databases">
        <title>The whole genome sequence of CPCC 205119.</title>
        <authorList>
            <person name="Jiang Z."/>
        </authorList>
    </citation>
    <scope>NUCLEOTIDE SEQUENCE [LARGE SCALE GENOMIC DNA]</scope>
    <source>
        <strain evidence="3 4">CPCC 205119</strain>
    </source>
</reference>
<dbReference type="EMBL" id="JAAGWK010000024">
    <property type="protein sequence ID" value="NEL55675.1"/>
    <property type="molecule type" value="Genomic_DNA"/>
</dbReference>